<dbReference type="InterPro" id="IPR031807">
    <property type="entry name" value="HicB-like"/>
</dbReference>
<organism evidence="2 3">
    <name type="scientific">Brucella daejeonensis</name>
    <dbReference type="NCBI Taxonomy" id="659015"/>
    <lineage>
        <taxon>Bacteria</taxon>
        <taxon>Pseudomonadati</taxon>
        <taxon>Pseudomonadota</taxon>
        <taxon>Alphaproteobacteria</taxon>
        <taxon>Hyphomicrobiales</taxon>
        <taxon>Brucellaceae</taxon>
        <taxon>Brucella/Ochrobactrum group</taxon>
        <taxon>Brucella</taxon>
    </lineage>
</organism>
<evidence type="ECO:0000313" key="2">
    <source>
        <dbReference type="EMBL" id="MBB5703580.1"/>
    </source>
</evidence>
<sequence>MRTYAYAAVFEPTEREGGFIVTFPDVPEAITEGNDMADAREQASDALGVALLTYLEMGRELPEAKSEGELIWPDADVATKIAVIETFRASGISRTELARRIGKDEKEARRLLDPDTATKLPLMIAALEAMGQRLVIGLEAAE</sequence>
<dbReference type="Proteomes" id="UP000555546">
    <property type="component" value="Unassembled WGS sequence"/>
</dbReference>
<reference evidence="2 3" key="1">
    <citation type="submission" date="2020-08" db="EMBL/GenBank/DDBJ databases">
        <title>Genomic Encyclopedia of Type Strains, Phase IV (KMG-IV): sequencing the most valuable type-strain genomes for metagenomic binning, comparative biology and taxonomic classification.</title>
        <authorList>
            <person name="Goeker M."/>
        </authorList>
    </citation>
    <scope>NUCLEOTIDE SEQUENCE [LARGE SCALE GENOMIC DNA]</scope>
    <source>
        <strain evidence="2 3">DSM 26944</strain>
    </source>
</reference>
<dbReference type="AlphaFoldDB" id="A0A7W9AZP4"/>
<accession>A0A7W9AZP4</accession>
<dbReference type="InterPro" id="IPR035069">
    <property type="entry name" value="TTHA1013/TTHA0281-like"/>
</dbReference>
<evidence type="ECO:0000313" key="3">
    <source>
        <dbReference type="Proteomes" id="UP000555546"/>
    </source>
</evidence>
<protein>
    <submittedName>
        <fullName evidence="2">Antitoxin HicB</fullName>
    </submittedName>
</protein>
<dbReference type="Pfam" id="PF15919">
    <property type="entry name" value="HicB_lk_antitox"/>
    <property type="match status" value="1"/>
</dbReference>
<proteinExistence type="predicted"/>
<comment type="caution">
    <text evidence="2">The sequence shown here is derived from an EMBL/GenBank/DDBJ whole genome shotgun (WGS) entry which is preliminary data.</text>
</comment>
<dbReference type="SUPFAM" id="SSF143100">
    <property type="entry name" value="TTHA1013/TTHA0281-like"/>
    <property type="match status" value="1"/>
</dbReference>
<evidence type="ECO:0000259" key="1">
    <source>
        <dbReference type="Pfam" id="PF15919"/>
    </source>
</evidence>
<dbReference type="Gene3D" id="3.30.160.250">
    <property type="match status" value="1"/>
</dbReference>
<feature type="domain" description="HicB-like antitoxin of toxin-antitoxin system" evidence="1">
    <location>
        <begin position="6"/>
        <end position="69"/>
    </location>
</feature>
<keyword evidence="3" id="KW-1185">Reference proteome</keyword>
<dbReference type="EMBL" id="JACIJG010000015">
    <property type="protein sequence ID" value="MBB5703580.1"/>
    <property type="molecule type" value="Genomic_DNA"/>
</dbReference>
<name>A0A7W9AZP4_9HYPH</name>
<gene>
    <name evidence="2" type="ORF">FHS76_003487</name>
</gene>
<dbReference type="RefSeq" id="WP_183655520.1">
    <property type="nucleotide sequence ID" value="NZ_JACIJG010000015.1"/>
</dbReference>